<dbReference type="AlphaFoldDB" id="A0A6I3LMA6"/>
<protein>
    <submittedName>
        <fullName evidence="3">Sulfatase-like hydrolase/transferase</fullName>
    </submittedName>
</protein>
<keyword evidence="4" id="KW-1185">Reference proteome</keyword>
<feature type="domain" description="Metalloenzyme" evidence="2">
    <location>
        <begin position="88"/>
        <end position="267"/>
    </location>
</feature>
<dbReference type="RefSeq" id="WP_155091350.1">
    <property type="nucleotide sequence ID" value="NZ_CP102754.1"/>
</dbReference>
<dbReference type="Gene3D" id="3.40.720.10">
    <property type="entry name" value="Alkaline Phosphatase, subunit A"/>
    <property type="match status" value="1"/>
</dbReference>
<proteinExistence type="predicted"/>
<dbReference type="SUPFAM" id="SSF53649">
    <property type="entry name" value="Alkaline phosphatase-like"/>
    <property type="match status" value="1"/>
</dbReference>
<dbReference type="OrthoDB" id="9791578at2"/>
<keyword evidence="3" id="KW-0808">Transferase</keyword>
<organism evidence="3 4">
    <name type="scientific">Myroides albus</name>
    <dbReference type="NCBI Taxonomy" id="2562892"/>
    <lineage>
        <taxon>Bacteria</taxon>
        <taxon>Pseudomonadati</taxon>
        <taxon>Bacteroidota</taxon>
        <taxon>Flavobacteriia</taxon>
        <taxon>Flavobacteriales</taxon>
        <taxon>Flavobacteriaceae</taxon>
        <taxon>Myroides</taxon>
    </lineage>
</organism>
<reference evidence="3 4" key="1">
    <citation type="submission" date="2019-11" db="EMBL/GenBank/DDBJ databases">
        <title>Genome of Strain BIT-d1.</title>
        <authorList>
            <person name="Yang Y."/>
        </authorList>
    </citation>
    <scope>NUCLEOTIDE SEQUENCE [LARGE SCALE GENOMIC DNA]</scope>
    <source>
        <strain evidence="3 4">BIT-d1</strain>
    </source>
</reference>
<gene>
    <name evidence="3" type="ORF">GJV76_04000</name>
</gene>
<dbReference type="PANTHER" id="PTHR10151:SF120">
    <property type="entry name" value="BIS(5'-ADENOSYL)-TRIPHOSPHATASE"/>
    <property type="match status" value="1"/>
</dbReference>
<dbReference type="PROSITE" id="PS51257">
    <property type="entry name" value="PROKAR_LIPOPROTEIN"/>
    <property type="match status" value="1"/>
</dbReference>
<dbReference type="Proteomes" id="UP000438760">
    <property type="component" value="Unassembled WGS sequence"/>
</dbReference>
<name>A0A6I3LMA6_9FLAO</name>
<dbReference type="GO" id="GO:0046872">
    <property type="term" value="F:metal ion binding"/>
    <property type="evidence" value="ECO:0007669"/>
    <property type="project" value="InterPro"/>
</dbReference>
<dbReference type="InterPro" id="IPR017850">
    <property type="entry name" value="Alkaline_phosphatase_core_sf"/>
</dbReference>
<evidence type="ECO:0000259" key="2">
    <source>
        <dbReference type="Pfam" id="PF01676"/>
    </source>
</evidence>
<comment type="caution">
    <text evidence="3">The sequence shown here is derived from an EMBL/GenBank/DDBJ whole genome shotgun (WGS) entry which is preliminary data.</text>
</comment>
<dbReference type="Pfam" id="PF01676">
    <property type="entry name" value="Metalloenzyme"/>
    <property type="match status" value="1"/>
</dbReference>
<keyword evidence="3" id="KW-0378">Hydrolase</keyword>
<feature type="signal peptide" evidence="1">
    <location>
        <begin position="1"/>
        <end position="18"/>
    </location>
</feature>
<evidence type="ECO:0000313" key="3">
    <source>
        <dbReference type="EMBL" id="MTG97302.1"/>
    </source>
</evidence>
<dbReference type="EMBL" id="WMJX01000005">
    <property type="protein sequence ID" value="MTG97302.1"/>
    <property type="molecule type" value="Genomic_DNA"/>
</dbReference>
<dbReference type="GO" id="GO:0016787">
    <property type="term" value="F:hydrolase activity"/>
    <property type="evidence" value="ECO:0007669"/>
    <property type="project" value="UniProtKB-KW"/>
</dbReference>
<sequence length="327" mass="36943">MKKTIILFSALFTLMACSSDDNSTKITDNEKPIEKPEEPGKKYKTENVIILSIDGPRMSETWLEEKQQYIPNRVELLKQGVFINNFQNNGMTNTNAGHTALITGVYDTISNNGKELPTYPSVLQQWLKHSKADSLKAWVIVSKDKLAVLNNSKQQEWNNKYMPATDAGIAGNGTGYREDMVTMNNLRDVMVKHSPNLIVVNLKDVDSYGHGNNWKKYIESIQITDQSIKDIWDYIQALPQYKDKTTLIVSNDHGRHIDGHKTGFKDHGDDCTGCRHIEFFAMGPDFKQNATISTGNYEQIDVASTVAELLEFPLEYAKGKVIKDAFK</sequence>
<accession>A0A6I3LMA6</accession>
<evidence type="ECO:0000256" key="1">
    <source>
        <dbReference type="SAM" id="SignalP"/>
    </source>
</evidence>
<evidence type="ECO:0000313" key="4">
    <source>
        <dbReference type="Proteomes" id="UP000438760"/>
    </source>
</evidence>
<keyword evidence="1" id="KW-0732">Signal</keyword>
<dbReference type="GO" id="GO:0016740">
    <property type="term" value="F:transferase activity"/>
    <property type="evidence" value="ECO:0007669"/>
    <property type="project" value="UniProtKB-KW"/>
</dbReference>
<dbReference type="PANTHER" id="PTHR10151">
    <property type="entry name" value="ECTONUCLEOTIDE PYROPHOSPHATASE/PHOSPHODIESTERASE"/>
    <property type="match status" value="1"/>
</dbReference>
<feature type="chain" id="PRO_5026348903" evidence="1">
    <location>
        <begin position="19"/>
        <end position="327"/>
    </location>
</feature>
<dbReference type="InterPro" id="IPR006124">
    <property type="entry name" value="Metalloenzyme"/>
</dbReference>